<evidence type="ECO:0000313" key="1">
    <source>
        <dbReference type="EMBL" id="CAB5217899.1"/>
    </source>
</evidence>
<gene>
    <name evidence="1" type="ORF">UFOVP208_26</name>
</gene>
<proteinExistence type="predicted"/>
<reference evidence="1" key="1">
    <citation type="submission" date="2020-05" db="EMBL/GenBank/DDBJ databases">
        <authorList>
            <person name="Chiriac C."/>
            <person name="Salcher M."/>
            <person name="Ghai R."/>
            <person name="Kavagutti S V."/>
        </authorList>
    </citation>
    <scope>NUCLEOTIDE SEQUENCE</scope>
</reference>
<sequence length="89" mass="10329">MENEEQKLPDSATEETFTDEGIIEFTSASEYIASAYYALAAVLDMDEMQYGKDSIVQQRIKRIKRKSLKIIDICISEMYDELFENTDEE</sequence>
<organism evidence="1">
    <name type="scientific">uncultured Caudovirales phage</name>
    <dbReference type="NCBI Taxonomy" id="2100421"/>
    <lineage>
        <taxon>Viruses</taxon>
        <taxon>Duplodnaviria</taxon>
        <taxon>Heunggongvirae</taxon>
        <taxon>Uroviricota</taxon>
        <taxon>Caudoviricetes</taxon>
        <taxon>Peduoviridae</taxon>
        <taxon>Maltschvirus</taxon>
        <taxon>Maltschvirus maltsch</taxon>
    </lineage>
</organism>
<accession>A0A6J7WIP0</accession>
<dbReference type="EMBL" id="LR798248">
    <property type="protein sequence ID" value="CAB5217899.1"/>
    <property type="molecule type" value="Genomic_DNA"/>
</dbReference>
<name>A0A6J7WIP0_9CAUD</name>
<protein>
    <submittedName>
        <fullName evidence="1">Uncharacterized protein</fullName>
    </submittedName>
</protein>